<dbReference type="InterPro" id="IPR005140">
    <property type="entry name" value="eRF1_Pelota-like_N"/>
</dbReference>
<keyword evidence="3" id="KW-0963">Cytoplasm</keyword>
<dbReference type="Pfam" id="PF03465">
    <property type="entry name" value="eRF1_3"/>
    <property type="match status" value="1"/>
</dbReference>
<organism evidence="6">
    <name type="scientific">Hanusia phi</name>
    <dbReference type="NCBI Taxonomy" id="3032"/>
    <lineage>
        <taxon>Eukaryota</taxon>
        <taxon>Cryptophyceae</taxon>
        <taxon>Pyrenomonadales</taxon>
        <taxon>Geminigeraceae</taxon>
        <taxon>Hanusia</taxon>
    </lineage>
</organism>
<dbReference type="EMBL" id="HBEO01020066">
    <property type="protein sequence ID" value="CAD8489791.1"/>
    <property type="molecule type" value="Transcribed_RNA"/>
</dbReference>
<evidence type="ECO:0000256" key="4">
    <source>
        <dbReference type="ARBA" id="ARBA00022917"/>
    </source>
</evidence>
<evidence type="ECO:0000313" key="7">
    <source>
        <dbReference type="EMBL" id="CAD8489791.1"/>
    </source>
</evidence>
<dbReference type="Pfam" id="PF03463">
    <property type="entry name" value="eRF1_1"/>
    <property type="match status" value="1"/>
</dbReference>
<gene>
    <name evidence="6" type="ORF">HPHI1048_LOCUS13558</name>
    <name evidence="7" type="ORF">HPHI1048_LOCUS13559</name>
</gene>
<dbReference type="SUPFAM" id="SSF55481">
    <property type="entry name" value="N-terminal domain of eukaryotic peptide chain release factor subunit 1, ERF1"/>
    <property type="match status" value="1"/>
</dbReference>
<evidence type="ECO:0000256" key="3">
    <source>
        <dbReference type="ARBA" id="ARBA00022490"/>
    </source>
</evidence>
<dbReference type="SUPFAM" id="SSF53137">
    <property type="entry name" value="Translational machinery components"/>
    <property type="match status" value="1"/>
</dbReference>
<dbReference type="InterPro" id="IPR004403">
    <property type="entry name" value="Peptide_chain-rel_eRF1/aRF1"/>
</dbReference>
<dbReference type="NCBIfam" id="TIGR03676">
    <property type="entry name" value="aRF1_eRF1"/>
    <property type="match status" value="1"/>
</dbReference>
<name>A0A6T7R9P8_9CRYP</name>
<dbReference type="InterPro" id="IPR005141">
    <property type="entry name" value="eRF1_2"/>
</dbReference>
<dbReference type="Gene3D" id="3.30.960.10">
    <property type="entry name" value="eRF1 domain 1"/>
    <property type="match status" value="1"/>
</dbReference>
<dbReference type="PANTHER" id="PTHR10113">
    <property type="entry name" value="PEPTIDE CHAIN RELEASE FACTOR SUBUNIT 1"/>
    <property type="match status" value="1"/>
</dbReference>
<dbReference type="EMBL" id="HBEO01020064">
    <property type="protein sequence ID" value="CAD8489790.1"/>
    <property type="molecule type" value="Transcribed_RNA"/>
</dbReference>
<reference evidence="6" key="1">
    <citation type="submission" date="2021-01" db="EMBL/GenBank/DDBJ databases">
        <authorList>
            <person name="Corre E."/>
            <person name="Pelletier E."/>
            <person name="Niang G."/>
            <person name="Scheremetjew M."/>
            <person name="Finn R."/>
            <person name="Kale V."/>
            <person name="Holt S."/>
            <person name="Cochrane G."/>
            <person name="Meng A."/>
            <person name="Brown T."/>
            <person name="Cohen L."/>
        </authorList>
    </citation>
    <scope>NUCLEOTIDE SEQUENCE</scope>
    <source>
        <strain evidence="6">CCMP325</strain>
    </source>
</reference>
<dbReference type="InterPro" id="IPR029064">
    <property type="entry name" value="Ribosomal_eL30-like_sf"/>
</dbReference>
<keyword evidence="4" id="KW-0648">Protein biosynthesis</keyword>
<evidence type="ECO:0000313" key="6">
    <source>
        <dbReference type="EMBL" id="CAD8489790.1"/>
    </source>
</evidence>
<evidence type="ECO:0000259" key="5">
    <source>
        <dbReference type="SMART" id="SM01194"/>
    </source>
</evidence>
<dbReference type="GO" id="GO:0005737">
    <property type="term" value="C:cytoplasm"/>
    <property type="evidence" value="ECO:0007669"/>
    <property type="project" value="UniProtKB-SubCell"/>
</dbReference>
<sequence>MLSEELATASNIKSRVNRSSVLSAITSVQQKLKYYSKTPNNGLIIYCGTFYDENNKEKKILVELEPLKPLNSSLYVCDSKFHTNVLVEMIQVDQRIGFIIIDGKGVLFGLLIGINKEILFKLNVNLPKKHGRGGQSALRFSRIRIEKRTNFIRKICELSNQYYIGDCQKNSIEGLIIAGPADLKNDLISSELFDSRLREKLLSIIDISYGGEIGFNKAIENSSSILEQLKYIKEKKIIQSFFDEIEKETGKYVYGCEETYESLINGFLSKIILWEDLDIERIVYLDQLTDLQLIKFSKKSEVINDHNFDYRTNIICKDRSNILDWIIANKKNYEIEIHIVTDKTLEGAQFVKGFGGIGGILKYVKLF</sequence>
<dbReference type="Pfam" id="PF03464">
    <property type="entry name" value="eRF1_2"/>
    <property type="match status" value="1"/>
</dbReference>
<dbReference type="SMART" id="SM01194">
    <property type="entry name" value="eRF1_1"/>
    <property type="match status" value="1"/>
</dbReference>
<proteinExistence type="inferred from homology"/>
<dbReference type="SUPFAM" id="SSF55315">
    <property type="entry name" value="L30e-like"/>
    <property type="match status" value="1"/>
</dbReference>
<dbReference type="GO" id="GO:0003747">
    <property type="term" value="F:translation release factor activity"/>
    <property type="evidence" value="ECO:0007669"/>
    <property type="project" value="InterPro"/>
</dbReference>
<evidence type="ECO:0000256" key="1">
    <source>
        <dbReference type="ARBA" id="ARBA00004496"/>
    </source>
</evidence>
<feature type="domain" description="eRF1/Pelota-like N-terminal" evidence="5">
    <location>
        <begin position="1"/>
        <end position="91"/>
    </location>
</feature>
<comment type="subcellular location">
    <subcellularLocation>
        <location evidence="1">Cytoplasm</location>
    </subcellularLocation>
</comment>
<dbReference type="FunFam" id="3.30.1330.30:FF:000032">
    <property type="entry name" value="Eukaryotic peptide chain release factor subunit 1"/>
    <property type="match status" value="1"/>
</dbReference>
<dbReference type="InterPro" id="IPR042226">
    <property type="entry name" value="eFR1_2_sf"/>
</dbReference>
<dbReference type="Gene3D" id="3.30.420.60">
    <property type="entry name" value="eRF1 domain 2"/>
    <property type="match status" value="1"/>
</dbReference>
<protein>
    <recommendedName>
        <fullName evidence="5">eRF1/Pelota-like N-terminal domain-containing protein</fullName>
    </recommendedName>
</protein>
<evidence type="ECO:0000256" key="2">
    <source>
        <dbReference type="ARBA" id="ARBA00005326"/>
    </source>
</evidence>
<dbReference type="AlphaFoldDB" id="A0A6T7R9P8"/>
<accession>A0A6T7R9P8</accession>
<dbReference type="Gene3D" id="3.30.1330.30">
    <property type="match status" value="1"/>
</dbReference>
<comment type="similarity">
    <text evidence="2">Belongs to the eukaryotic release factor 1 family.</text>
</comment>
<dbReference type="InterPro" id="IPR005142">
    <property type="entry name" value="eRF1_3"/>
</dbReference>
<dbReference type="InterPro" id="IPR024049">
    <property type="entry name" value="eRF1_1_sf"/>
</dbReference>